<dbReference type="PROSITE" id="PS50157">
    <property type="entry name" value="ZINC_FINGER_C2H2_2"/>
    <property type="match status" value="1"/>
</dbReference>
<dbReference type="AlphaFoldDB" id="A0ABD2Q6S4"/>
<dbReference type="SUPFAM" id="SSF57667">
    <property type="entry name" value="beta-beta-alpha zinc fingers"/>
    <property type="match status" value="1"/>
</dbReference>
<dbReference type="Proteomes" id="UP001626550">
    <property type="component" value="Unassembled WGS sequence"/>
</dbReference>
<proteinExistence type="inferred from homology"/>
<evidence type="ECO:0000256" key="2">
    <source>
        <dbReference type="ARBA" id="ARBA00037930"/>
    </source>
</evidence>
<dbReference type="PROSITE" id="PS00028">
    <property type="entry name" value="ZINC_FINGER_C2H2_1"/>
    <property type="match status" value="1"/>
</dbReference>
<dbReference type="EMBL" id="JBJKFK010000787">
    <property type="protein sequence ID" value="KAL3315271.1"/>
    <property type="molecule type" value="Genomic_DNA"/>
</dbReference>
<dbReference type="GO" id="GO:0008270">
    <property type="term" value="F:zinc ion binding"/>
    <property type="evidence" value="ECO:0007669"/>
    <property type="project" value="UniProtKB-KW"/>
</dbReference>
<dbReference type="InterPro" id="IPR013087">
    <property type="entry name" value="Znf_C2H2_type"/>
</dbReference>
<comment type="similarity">
    <text evidence="2">Belongs to the AEBP2/jing C2H2-type zinc-finger family.</text>
</comment>
<dbReference type="GO" id="GO:0005634">
    <property type="term" value="C:nucleus"/>
    <property type="evidence" value="ECO:0007669"/>
    <property type="project" value="UniProtKB-SubCell"/>
</dbReference>
<comment type="caution">
    <text evidence="5">The sequence shown here is derived from an EMBL/GenBank/DDBJ whole genome shotgun (WGS) entry which is preliminary data.</text>
</comment>
<dbReference type="PANTHER" id="PTHR46541">
    <property type="entry name" value="ZINC FINGER PROTEIN AEBP2"/>
    <property type="match status" value="1"/>
</dbReference>
<evidence type="ECO:0000256" key="3">
    <source>
        <dbReference type="PROSITE-ProRule" id="PRU00042"/>
    </source>
</evidence>
<accession>A0ABD2Q6S4</accession>
<evidence type="ECO:0000313" key="5">
    <source>
        <dbReference type="EMBL" id="KAL3315271.1"/>
    </source>
</evidence>
<feature type="domain" description="C2H2-type" evidence="4">
    <location>
        <begin position="33"/>
        <end position="63"/>
    </location>
</feature>
<gene>
    <name evidence="5" type="primary">AEBP2</name>
    <name evidence="5" type="ORF">Ciccas_006097</name>
</gene>
<dbReference type="InterPro" id="IPR052130">
    <property type="entry name" value="AEBP2/jing_C2H2-ZnF"/>
</dbReference>
<dbReference type="SMART" id="SM00355">
    <property type="entry name" value="ZnF_C2H2"/>
    <property type="match status" value="1"/>
</dbReference>
<evidence type="ECO:0000313" key="6">
    <source>
        <dbReference type="Proteomes" id="UP001626550"/>
    </source>
</evidence>
<evidence type="ECO:0000259" key="4">
    <source>
        <dbReference type="PROSITE" id="PS50157"/>
    </source>
</evidence>
<keyword evidence="1" id="KW-0156">Chromatin regulator</keyword>
<name>A0ABD2Q6S4_9PLAT</name>
<dbReference type="GO" id="GO:0006325">
    <property type="term" value="P:chromatin organization"/>
    <property type="evidence" value="ECO:0007669"/>
    <property type="project" value="UniProtKB-KW"/>
</dbReference>
<organism evidence="5 6">
    <name type="scientific">Cichlidogyrus casuarinus</name>
    <dbReference type="NCBI Taxonomy" id="1844966"/>
    <lineage>
        <taxon>Eukaryota</taxon>
        <taxon>Metazoa</taxon>
        <taxon>Spiralia</taxon>
        <taxon>Lophotrochozoa</taxon>
        <taxon>Platyhelminthes</taxon>
        <taxon>Monogenea</taxon>
        <taxon>Monopisthocotylea</taxon>
        <taxon>Dactylogyridea</taxon>
        <taxon>Ancyrocephalidae</taxon>
        <taxon>Cichlidogyrus</taxon>
    </lineage>
</organism>
<protein>
    <submittedName>
        <fullName evidence="5">Zinc finger protein aebp2</fullName>
    </submittedName>
</protein>
<reference evidence="5 6" key="1">
    <citation type="submission" date="2024-11" db="EMBL/GenBank/DDBJ databases">
        <title>Adaptive evolution of stress response genes in parasites aligns with host niche diversity.</title>
        <authorList>
            <person name="Hahn C."/>
            <person name="Resl P."/>
        </authorList>
    </citation>
    <scope>NUCLEOTIDE SEQUENCE [LARGE SCALE GENOMIC DNA]</scope>
    <source>
        <strain evidence="5">EGGRZ-B1_66</strain>
        <tissue evidence="5">Body</tissue>
    </source>
</reference>
<dbReference type="PANTHER" id="PTHR46541:SF1">
    <property type="entry name" value="ZINC FINGER PROTEIN AEBP2"/>
    <property type="match status" value="1"/>
</dbReference>
<dbReference type="Gene3D" id="3.30.160.60">
    <property type="entry name" value="Classic Zinc Finger"/>
    <property type="match status" value="1"/>
</dbReference>
<keyword evidence="3" id="KW-0479">Metal-binding</keyword>
<evidence type="ECO:0000256" key="1">
    <source>
        <dbReference type="ARBA" id="ARBA00022853"/>
    </source>
</evidence>
<dbReference type="InterPro" id="IPR036236">
    <property type="entry name" value="Znf_C2H2_sf"/>
</dbReference>
<keyword evidence="3" id="KW-0863">Zinc-finger</keyword>
<keyword evidence="6" id="KW-1185">Reference proteome</keyword>
<sequence length="168" mass="19536">MWHGCRVYKTPSVSSGWLERHILTHTQAKGKPYTCIFNHCNQRFSNSELLERHVRRVHLGEDVRGVPCFDRSQPQTPDNINSLSSISQNAELSIKRICKKKKKYRLYKFRAVDFYGDQAQCVVLDRLHLNEIIDKKLGDSPNSDCSSLTTHPSFKHLKVRRLLNTPHH</sequence>
<feature type="non-terminal residue" evidence="5">
    <location>
        <position position="168"/>
    </location>
</feature>
<keyword evidence="3" id="KW-0862">Zinc</keyword>